<sequence>MASTAPDFHVREASCEQLLTAVGEGTLDCAVIEDPSPTGSLARGQLHEVPRILAGVSSKRLRGHNLQGYTLYDDNRAISPAAADRLSDAFFSAGLSPRVESFPGRATFSALVAAGKALALVTPEHAQLWPGTFLPSTFNLRLRAVVPAHHLSAPDGRDLRALIDSALRESTRTLEAMVK</sequence>
<dbReference type="AlphaFoldDB" id="A0AB73B8P1"/>
<dbReference type="RefSeq" id="WP_157105730.1">
    <property type="nucleotide sequence ID" value="NZ_CP009246.1"/>
</dbReference>
<dbReference type="Gene3D" id="3.40.190.10">
    <property type="entry name" value="Periplasmic binding protein-like II"/>
    <property type="match status" value="2"/>
</dbReference>
<gene>
    <name evidence="1" type="ORF">CFL01nite_15260</name>
</gene>
<organism evidence="1 2">
    <name type="scientific">Corynebacterium flavescens</name>
    <dbReference type="NCBI Taxonomy" id="28028"/>
    <lineage>
        <taxon>Bacteria</taxon>
        <taxon>Bacillati</taxon>
        <taxon>Actinomycetota</taxon>
        <taxon>Actinomycetes</taxon>
        <taxon>Mycobacteriales</taxon>
        <taxon>Corynebacteriaceae</taxon>
        <taxon>Corynebacterium</taxon>
    </lineage>
</organism>
<proteinExistence type="predicted"/>
<comment type="caution">
    <text evidence="1">The sequence shown here is derived from an EMBL/GenBank/DDBJ whole genome shotgun (WGS) entry which is preliminary data.</text>
</comment>
<dbReference type="SUPFAM" id="SSF53850">
    <property type="entry name" value="Periplasmic binding protein-like II"/>
    <property type="match status" value="1"/>
</dbReference>
<dbReference type="GeneID" id="82879871"/>
<dbReference type="Proteomes" id="UP000315353">
    <property type="component" value="Unassembled WGS sequence"/>
</dbReference>
<reference evidence="1 2" key="1">
    <citation type="submission" date="2019-06" db="EMBL/GenBank/DDBJ databases">
        <title>Whole genome shotgun sequence of Corynebacterium flavescens NBRC 14136.</title>
        <authorList>
            <person name="Hosoyama A."/>
            <person name="Uohara A."/>
            <person name="Ohji S."/>
            <person name="Ichikawa N."/>
        </authorList>
    </citation>
    <scope>NUCLEOTIDE SEQUENCE [LARGE SCALE GENOMIC DNA]</scope>
    <source>
        <strain evidence="1 2">NBRC 14136</strain>
    </source>
</reference>
<evidence type="ECO:0000313" key="1">
    <source>
        <dbReference type="EMBL" id="GEB98031.1"/>
    </source>
</evidence>
<evidence type="ECO:0000313" key="2">
    <source>
        <dbReference type="Proteomes" id="UP000315353"/>
    </source>
</evidence>
<protein>
    <recommendedName>
        <fullName evidence="3">LysR substrate-binding domain-containing protein</fullName>
    </recommendedName>
</protein>
<accession>A0AB73B8P1</accession>
<name>A0AB73B8P1_CORFL</name>
<dbReference type="EMBL" id="BJNB01000022">
    <property type="protein sequence ID" value="GEB98031.1"/>
    <property type="molecule type" value="Genomic_DNA"/>
</dbReference>
<evidence type="ECO:0008006" key="3">
    <source>
        <dbReference type="Google" id="ProtNLM"/>
    </source>
</evidence>